<reference evidence="1" key="1">
    <citation type="journal article" date="2019" name="bioRxiv">
        <title>The Genome of the Zebra Mussel, Dreissena polymorpha: A Resource for Invasive Species Research.</title>
        <authorList>
            <person name="McCartney M.A."/>
            <person name="Auch B."/>
            <person name="Kono T."/>
            <person name="Mallez S."/>
            <person name="Zhang Y."/>
            <person name="Obille A."/>
            <person name="Becker A."/>
            <person name="Abrahante J.E."/>
            <person name="Garbe J."/>
            <person name="Badalamenti J.P."/>
            <person name="Herman A."/>
            <person name="Mangelson H."/>
            <person name="Liachko I."/>
            <person name="Sullivan S."/>
            <person name="Sone E.D."/>
            <person name="Koren S."/>
            <person name="Silverstein K.A.T."/>
            <person name="Beckman K.B."/>
            <person name="Gohl D.M."/>
        </authorList>
    </citation>
    <scope>NUCLEOTIDE SEQUENCE</scope>
    <source>
        <strain evidence="1">Duluth1</strain>
        <tissue evidence="1">Whole animal</tissue>
    </source>
</reference>
<organism evidence="1 2">
    <name type="scientific">Dreissena polymorpha</name>
    <name type="common">Zebra mussel</name>
    <name type="synonym">Mytilus polymorpha</name>
    <dbReference type="NCBI Taxonomy" id="45954"/>
    <lineage>
        <taxon>Eukaryota</taxon>
        <taxon>Metazoa</taxon>
        <taxon>Spiralia</taxon>
        <taxon>Lophotrochozoa</taxon>
        <taxon>Mollusca</taxon>
        <taxon>Bivalvia</taxon>
        <taxon>Autobranchia</taxon>
        <taxon>Heteroconchia</taxon>
        <taxon>Euheterodonta</taxon>
        <taxon>Imparidentia</taxon>
        <taxon>Neoheterodontei</taxon>
        <taxon>Myida</taxon>
        <taxon>Dreissenoidea</taxon>
        <taxon>Dreissenidae</taxon>
        <taxon>Dreissena</taxon>
    </lineage>
</organism>
<dbReference type="EMBL" id="JAIWYP010000011">
    <property type="protein sequence ID" value="KAH3736807.1"/>
    <property type="molecule type" value="Genomic_DNA"/>
</dbReference>
<gene>
    <name evidence="1" type="ORF">DPMN_043380</name>
</gene>
<name>A0A9D4HXW7_DREPO</name>
<comment type="caution">
    <text evidence="1">The sequence shown here is derived from an EMBL/GenBank/DDBJ whole genome shotgun (WGS) entry which is preliminary data.</text>
</comment>
<keyword evidence="2" id="KW-1185">Reference proteome</keyword>
<evidence type="ECO:0000313" key="2">
    <source>
        <dbReference type="Proteomes" id="UP000828390"/>
    </source>
</evidence>
<accession>A0A9D4HXW7</accession>
<protein>
    <submittedName>
        <fullName evidence="1">Uncharacterized protein</fullName>
    </submittedName>
</protein>
<dbReference type="Proteomes" id="UP000828390">
    <property type="component" value="Unassembled WGS sequence"/>
</dbReference>
<reference evidence="1" key="2">
    <citation type="submission" date="2020-11" db="EMBL/GenBank/DDBJ databases">
        <authorList>
            <person name="McCartney M.A."/>
            <person name="Auch B."/>
            <person name="Kono T."/>
            <person name="Mallez S."/>
            <person name="Becker A."/>
            <person name="Gohl D.M."/>
            <person name="Silverstein K.A.T."/>
            <person name="Koren S."/>
            <person name="Bechman K.B."/>
            <person name="Herman A."/>
            <person name="Abrahante J.E."/>
            <person name="Garbe J."/>
        </authorList>
    </citation>
    <scope>NUCLEOTIDE SEQUENCE</scope>
    <source>
        <strain evidence="1">Duluth1</strain>
        <tissue evidence="1">Whole animal</tissue>
    </source>
</reference>
<proteinExistence type="predicted"/>
<sequence length="88" mass="10582">MKLKIRYLANKFESAPRINISTDTRSGCEHKVFAIKRLLIVSCKAWCQRRECVRRGTFSGEFRRRKRSRTQHADFRSCFDTFKRHRNS</sequence>
<dbReference type="AlphaFoldDB" id="A0A9D4HXW7"/>
<evidence type="ECO:0000313" key="1">
    <source>
        <dbReference type="EMBL" id="KAH3736807.1"/>
    </source>
</evidence>